<dbReference type="Proteomes" id="UP001153269">
    <property type="component" value="Unassembled WGS sequence"/>
</dbReference>
<comment type="caution">
    <text evidence="7">The sequence shown here is derived from an EMBL/GenBank/DDBJ whole genome shotgun (WGS) entry which is preliminary data.</text>
</comment>
<name>A0A9N7W248_PLEPL</name>
<dbReference type="EMBL" id="CADEAL010004473">
    <property type="protein sequence ID" value="CAB1460359.1"/>
    <property type="molecule type" value="Genomic_DNA"/>
</dbReference>
<dbReference type="GO" id="GO:0022857">
    <property type="term" value="F:transmembrane transporter activity"/>
    <property type="evidence" value="ECO:0007669"/>
    <property type="project" value="InterPro"/>
</dbReference>
<evidence type="ECO:0000313" key="8">
    <source>
        <dbReference type="Proteomes" id="UP001153269"/>
    </source>
</evidence>
<dbReference type="PANTHER" id="PTHR23507">
    <property type="entry name" value="ZGC:174356"/>
    <property type="match status" value="1"/>
</dbReference>
<protein>
    <recommendedName>
        <fullName evidence="9">Solute carrier family 46 member 2</fullName>
    </recommendedName>
</protein>
<evidence type="ECO:0000313" key="7">
    <source>
        <dbReference type="EMBL" id="CAB1460359.1"/>
    </source>
</evidence>
<feature type="transmembrane region" description="Helical" evidence="6">
    <location>
        <begin position="398"/>
        <end position="423"/>
    </location>
</feature>
<dbReference type="InterPro" id="IPR036259">
    <property type="entry name" value="MFS_trans_sf"/>
</dbReference>
<feature type="transmembrane region" description="Helical" evidence="6">
    <location>
        <begin position="310"/>
        <end position="328"/>
    </location>
</feature>
<evidence type="ECO:0000256" key="5">
    <source>
        <dbReference type="ARBA" id="ARBA00038227"/>
    </source>
</evidence>
<keyword evidence="8" id="KW-1185">Reference proteome</keyword>
<evidence type="ECO:0000256" key="4">
    <source>
        <dbReference type="ARBA" id="ARBA00023136"/>
    </source>
</evidence>
<feature type="transmembrane region" description="Helical" evidence="6">
    <location>
        <begin position="365"/>
        <end position="386"/>
    </location>
</feature>
<dbReference type="Gene3D" id="1.20.1250.20">
    <property type="entry name" value="MFS general substrate transporter like domains"/>
    <property type="match status" value="1"/>
</dbReference>
<dbReference type="PANTHER" id="PTHR23507:SF3">
    <property type="entry name" value="THYMIC STROMAL COTRANSPORTER HOMOLOG"/>
    <property type="match status" value="1"/>
</dbReference>
<proteinExistence type="inferred from homology"/>
<feature type="transmembrane region" description="Helical" evidence="6">
    <location>
        <begin position="283"/>
        <end position="303"/>
    </location>
</feature>
<gene>
    <name evidence="7" type="ORF">PLEPLA_LOCUS48210</name>
</gene>
<dbReference type="AlphaFoldDB" id="A0A9N7W248"/>
<feature type="transmembrane region" description="Helical" evidence="6">
    <location>
        <begin position="165"/>
        <end position="182"/>
    </location>
</feature>
<evidence type="ECO:0000256" key="1">
    <source>
        <dbReference type="ARBA" id="ARBA00004141"/>
    </source>
</evidence>
<dbReference type="GO" id="GO:0016020">
    <property type="term" value="C:membrane"/>
    <property type="evidence" value="ECO:0007669"/>
    <property type="project" value="UniProtKB-SubCell"/>
</dbReference>
<reference evidence="7" key="1">
    <citation type="submission" date="2020-03" db="EMBL/GenBank/DDBJ databases">
        <authorList>
            <person name="Weist P."/>
        </authorList>
    </citation>
    <scope>NUCLEOTIDE SEQUENCE</scope>
</reference>
<feature type="transmembrane region" description="Helical" evidence="6">
    <location>
        <begin position="245"/>
        <end position="271"/>
    </location>
</feature>
<comment type="similarity">
    <text evidence="5">Belongs to the major facilitator superfamily. SLC46A family.</text>
</comment>
<feature type="transmembrane region" description="Helical" evidence="6">
    <location>
        <begin position="96"/>
        <end position="116"/>
    </location>
</feature>
<keyword evidence="2 6" id="KW-0812">Transmembrane</keyword>
<evidence type="ECO:0000256" key="6">
    <source>
        <dbReference type="SAM" id="Phobius"/>
    </source>
</evidence>
<sequence length="438" mass="47525">MGTPRWCQAASAVLRQIEPIVVLEQLGSCFFDTALLLVVRDRSSDASYPGQSGEASRQKAMTDFFMIYNLIIRFVPILPALLLAKLSDRGWRKAPIVVPLGGYALSRLALLLVLILRLPLELMFGAAVLFGLSGGYCAFWPGLMTLASLGSSATDRSKALMRVELLYGATGLVGSLISGHLFQVNSSGLGNGVVLLIMATLLNLLCFIHSIVLLQVKQVSISESEEDGNLLAVDEAPGSIDRVNIVLLFAAAFLYDFAVGGAVEILGVFVLKEPLSWTAAQVGYGNAAGCTIFLTSFVGVILFRRCFGDVALILIGMFSFASGIYFMSFVTATYMFYLARTLTLFALIPMPTIRSLLSQQVPSSSYGTILTSLQLTLKVAGLTYIPAYTKIYQRTLDWFPGFIFTLSSIFTVLGMIPISILGCRSPQSSQRYRRVLGD</sequence>
<feature type="transmembrane region" description="Helical" evidence="6">
    <location>
        <begin position="65"/>
        <end position="84"/>
    </location>
</feature>
<keyword evidence="3 6" id="KW-1133">Transmembrane helix</keyword>
<evidence type="ECO:0000256" key="3">
    <source>
        <dbReference type="ARBA" id="ARBA00022989"/>
    </source>
</evidence>
<dbReference type="Pfam" id="PF07690">
    <property type="entry name" value="MFS_1"/>
    <property type="match status" value="1"/>
</dbReference>
<keyword evidence="4 6" id="KW-0472">Membrane</keyword>
<organism evidence="7 8">
    <name type="scientific">Pleuronectes platessa</name>
    <name type="common">European plaice</name>
    <dbReference type="NCBI Taxonomy" id="8262"/>
    <lineage>
        <taxon>Eukaryota</taxon>
        <taxon>Metazoa</taxon>
        <taxon>Chordata</taxon>
        <taxon>Craniata</taxon>
        <taxon>Vertebrata</taxon>
        <taxon>Euteleostomi</taxon>
        <taxon>Actinopterygii</taxon>
        <taxon>Neopterygii</taxon>
        <taxon>Teleostei</taxon>
        <taxon>Neoteleostei</taxon>
        <taxon>Acanthomorphata</taxon>
        <taxon>Carangaria</taxon>
        <taxon>Pleuronectiformes</taxon>
        <taxon>Pleuronectoidei</taxon>
        <taxon>Pleuronectidae</taxon>
        <taxon>Pleuronectes</taxon>
    </lineage>
</organism>
<dbReference type="InterPro" id="IPR011701">
    <property type="entry name" value="MFS"/>
</dbReference>
<evidence type="ECO:0000256" key="2">
    <source>
        <dbReference type="ARBA" id="ARBA00022692"/>
    </source>
</evidence>
<feature type="transmembrane region" description="Helical" evidence="6">
    <location>
        <begin position="122"/>
        <end position="144"/>
    </location>
</feature>
<accession>A0A9N7W248</accession>
<comment type="subcellular location">
    <subcellularLocation>
        <location evidence="1">Membrane</location>
        <topology evidence="1">Multi-pass membrane protein</topology>
    </subcellularLocation>
</comment>
<feature type="transmembrane region" description="Helical" evidence="6">
    <location>
        <begin position="334"/>
        <end position="353"/>
    </location>
</feature>
<feature type="transmembrane region" description="Helical" evidence="6">
    <location>
        <begin position="194"/>
        <end position="214"/>
    </location>
</feature>
<dbReference type="SUPFAM" id="SSF103473">
    <property type="entry name" value="MFS general substrate transporter"/>
    <property type="match status" value="1"/>
</dbReference>
<evidence type="ECO:0008006" key="9">
    <source>
        <dbReference type="Google" id="ProtNLM"/>
    </source>
</evidence>